<keyword evidence="7" id="KW-0862">Zinc</keyword>
<evidence type="ECO:0000256" key="7">
    <source>
        <dbReference type="ARBA" id="ARBA00022833"/>
    </source>
</evidence>
<dbReference type="PANTHER" id="PTHR46732:SF8">
    <property type="entry name" value="ATP-DEPENDENT PROTEASE LA (LON) DOMAIN PROTEIN"/>
    <property type="match status" value="1"/>
</dbReference>
<feature type="compositionally biased region" description="Acidic residues" evidence="9">
    <location>
        <begin position="15"/>
        <end position="39"/>
    </location>
</feature>
<dbReference type="InterPro" id="IPR003111">
    <property type="entry name" value="Lon_prtase_N"/>
</dbReference>
<dbReference type="SMART" id="SM00464">
    <property type="entry name" value="LON"/>
    <property type="match status" value="1"/>
</dbReference>
<evidence type="ECO:0000256" key="8">
    <source>
        <dbReference type="ARBA" id="ARBA00023242"/>
    </source>
</evidence>
<dbReference type="Gene3D" id="1.20.58.1480">
    <property type="match status" value="1"/>
</dbReference>
<dbReference type="InterPro" id="IPR046336">
    <property type="entry name" value="Lon_prtase_N_sf"/>
</dbReference>
<evidence type="ECO:0000313" key="12">
    <source>
        <dbReference type="Proteomes" id="UP000694844"/>
    </source>
</evidence>
<protein>
    <recommendedName>
        <fullName evidence="4">Protein cereblon</fullName>
    </recommendedName>
</protein>
<dbReference type="InterPro" id="IPR004910">
    <property type="entry name" value="Yippee/Mis18/Cereblon"/>
</dbReference>
<dbReference type="CDD" id="cd15777">
    <property type="entry name" value="CRBN_C_like"/>
    <property type="match status" value="1"/>
</dbReference>
<dbReference type="GO" id="GO:0046872">
    <property type="term" value="F:metal ion binding"/>
    <property type="evidence" value="ECO:0007669"/>
    <property type="project" value="UniProtKB-KW"/>
</dbReference>
<sequence length="458" mass="51646">MEDDLLPLLGIGIVQEDEDDDSSSGSEESESSEEDGEEECQVIRQDSITFDQSLPVSHSYLGDDLEDVRGRTFYEEGSTISLPVIQLPGMVLVPGQTIPLHLFHQHTVAMLKGVMDKDNTFGIVAYRFSDEGGHTIASIGTTAEIFSVKDETDDRTGLASIRVKAKGRQRFKVIESRRTATGILMCSVKILNEVILGDMLSDVRPSSHCKFCGDPLGRETNVKTAVDRKGNILTQVSMASSPQISRFSAAYMTWWPPWVYKMYDPVRVLKEMVVQNVKRELYKWNSSYVPEQLPRHPVELSYWVIQNLPLDDNLRISLMEIDSAVQRLRCSLSIVQKCSTLCCKECNTNIANKNEVFSLSIEGPLGAYVNPQGYVHETMTVYKAQNLNLIGRPTKEHSWFPGYAWTIAQCRRCAFHIGWKFTATRKDLTPQKFYGLTRASVMPGLHQTEENEGWKPVM</sequence>
<dbReference type="UniPathway" id="UPA00143"/>
<comment type="pathway">
    <text evidence="2">Protein modification; protein ubiquitination.</text>
</comment>
<feature type="region of interest" description="Disordered" evidence="9">
    <location>
        <begin position="1"/>
        <end position="39"/>
    </location>
</feature>
<evidence type="ECO:0000259" key="10">
    <source>
        <dbReference type="PROSITE" id="PS51787"/>
    </source>
</evidence>
<dbReference type="OrthoDB" id="267517at2759"/>
<dbReference type="RefSeq" id="XP_022295926.1">
    <property type="nucleotide sequence ID" value="XM_022440218.1"/>
</dbReference>
<comment type="subcellular location">
    <subcellularLocation>
        <location evidence="1">Nucleus</location>
    </subcellularLocation>
</comment>
<dbReference type="InterPro" id="IPR034750">
    <property type="entry name" value="CULT"/>
</dbReference>
<dbReference type="PROSITE" id="PS51787">
    <property type="entry name" value="LON_N"/>
    <property type="match status" value="1"/>
</dbReference>
<keyword evidence="12" id="KW-1185">Reference proteome</keyword>
<evidence type="ECO:0000256" key="1">
    <source>
        <dbReference type="ARBA" id="ARBA00004123"/>
    </source>
</evidence>
<proteinExistence type="inferred from homology"/>
<dbReference type="Pfam" id="PF02190">
    <property type="entry name" value="LON_substr_bdg"/>
    <property type="match status" value="1"/>
</dbReference>
<dbReference type="SUPFAM" id="SSF88697">
    <property type="entry name" value="PUA domain-like"/>
    <property type="match status" value="1"/>
</dbReference>
<evidence type="ECO:0000256" key="5">
    <source>
        <dbReference type="ARBA" id="ARBA00022723"/>
    </source>
</evidence>
<feature type="domain" description="CULT" evidence="11">
    <location>
        <begin position="338"/>
        <end position="445"/>
    </location>
</feature>
<dbReference type="PROSITE" id="PS51788">
    <property type="entry name" value="CULT"/>
    <property type="match status" value="1"/>
</dbReference>
<keyword evidence="5" id="KW-0479">Metal-binding</keyword>
<dbReference type="PANTHER" id="PTHR46732">
    <property type="entry name" value="ATP-DEPENDENT PROTEASE LA (LON) DOMAIN PROTEIN"/>
    <property type="match status" value="1"/>
</dbReference>
<dbReference type="FunFam" id="2.170.150.20:FF:000002">
    <property type="entry name" value="Cereblon, isoform CRA_c"/>
    <property type="match status" value="1"/>
</dbReference>
<evidence type="ECO:0000256" key="9">
    <source>
        <dbReference type="SAM" id="MobiDB-lite"/>
    </source>
</evidence>
<keyword evidence="6" id="KW-0833">Ubl conjugation pathway</keyword>
<dbReference type="InterPro" id="IPR015947">
    <property type="entry name" value="PUA-like_sf"/>
</dbReference>
<name>A0A8B8AXR3_CRAVI</name>
<dbReference type="GO" id="GO:0005634">
    <property type="term" value="C:nucleus"/>
    <property type="evidence" value="ECO:0007669"/>
    <property type="project" value="UniProtKB-SubCell"/>
</dbReference>
<dbReference type="KEGG" id="cvn:111105816"/>
<dbReference type="Gene3D" id="2.170.150.20">
    <property type="entry name" value="Peptide methionine sulfoxide reductase"/>
    <property type="match status" value="1"/>
</dbReference>
<evidence type="ECO:0000256" key="4">
    <source>
        <dbReference type="ARBA" id="ARBA00014394"/>
    </source>
</evidence>
<feature type="domain" description="Lon N-terminal" evidence="10">
    <location>
        <begin position="82"/>
        <end position="339"/>
    </location>
</feature>
<evidence type="ECO:0000313" key="13">
    <source>
        <dbReference type="RefSeq" id="XP_022295926.1"/>
    </source>
</evidence>
<dbReference type="Pfam" id="PF03226">
    <property type="entry name" value="Yippee-Mis18"/>
    <property type="match status" value="1"/>
</dbReference>
<organism evidence="12 13">
    <name type="scientific">Crassostrea virginica</name>
    <name type="common">Eastern oyster</name>
    <dbReference type="NCBI Taxonomy" id="6565"/>
    <lineage>
        <taxon>Eukaryota</taxon>
        <taxon>Metazoa</taxon>
        <taxon>Spiralia</taxon>
        <taxon>Lophotrochozoa</taxon>
        <taxon>Mollusca</taxon>
        <taxon>Bivalvia</taxon>
        <taxon>Autobranchia</taxon>
        <taxon>Pteriomorphia</taxon>
        <taxon>Ostreida</taxon>
        <taxon>Ostreoidea</taxon>
        <taxon>Ostreidae</taxon>
        <taxon>Crassostrea</taxon>
    </lineage>
</organism>
<evidence type="ECO:0000259" key="11">
    <source>
        <dbReference type="PROSITE" id="PS51788"/>
    </source>
</evidence>
<dbReference type="GeneID" id="111105816"/>
<evidence type="ECO:0000256" key="3">
    <source>
        <dbReference type="ARBA" id="ARBA00005293"/>
    </source>
</evidence>
<dbReference type="GO" id="GO:0016567">
    <property type="term" value="P:protein ubiquitination"/>
    <property type="evidence" value="ECO:0007669"/>
    <property type="project" value="UniProtKB-UniPathway"/>
</dbReference>
<keyword evidence="8" id="KW-0539">Nucleus</keyword>
<evidence type="ECO:0000256" key="6">
    <source>
        <dbReference type="ARBA" id="ARBA00022786"/>
    </source>
</evidence>
<dbReference type="AlphaFoldDB" id="A0A8B8AXR3"/>
<dbReference type="Gene3D" id="2.30.130.40">
    <property type="entry name" value="LON domain-like"/>
    <property type="match status" value="1"/>
</dbReference>
<accession>A0A8B8AXR3</accession>
<gene>
    <name evidence="13" type="primary">LOC111105816</name>
</gene>
<comment type="similarity">
    <text evidence="3">Belongs to the CRBN family.</text>
</comment>
<evidence type="ECO:0000256" key="2">
    <source>
        <dbReference type="ARBA" id="ARBA00004906"/>
    </source>
</evidence>
<dbReference type="Proteomes" id="UP000694844">
    <property type="component" value="Chromosome 8"/>
</dbReference>
<reference evidence="13" key="1">
    <citation type="submission" date="2025-08" db="UniProtKB">
        <authorList>
            <consortium name="RefSeq"/>
        </authorList>
    </citation>
    <scope>IDENTIFICATION</scope>
    <source>
        <tissue evidence="13">Whole sample</tissue>
    </source>
</reference>